<dbReference type="SUPFAM" id="SSF55620">
    <property type="entry name" value="Tetrahydrobiopterin biosynthesis enzymes-like"/>
    <property type="match status" value="1"/>
</dbReference>
<gene>
    <name evidence="5 7" type="primary">folE</name>
    <name evidence="7" type="ORF">NF556_18705</name>
</gene>
<dbReference type="Proteomes" id="UP001056455">
    <property type="component" value="Chromosome"/>
</dbReference>
<dbReference type="InterPro" id="IPR018234">
    <property type="entry name" value="GTP_CycHdrlase_I_CS"/>
</dbReference>
<organism evidence="7 8">
    <name type="scientific">Ornithinimicrobium faecis</name>
    <dbReference type="NCBI Taxonomy" id="2934158"/>
    <lineage>
        <taxon>Bacteria</taxon>
        <taxon>Bacillati</taxon>
        <taxon>Actinomycetota</taxon>
        <taxon>Actinomycetes</taxon>
        <taxon>Micrococcales</taxon>
        <taxon>Ornithinimicrobiaceae</taxon>
        <taxon>Ornithinimicrobium</taxon>
    </lineage>
</organism>
<evidence type="ECO:0000259" key="6">
    <source>
        <dbReference type="Pfam" id="PF01227"/>
    </source>
</evidence>
<reference evidence="7" key="1">
    <citation type="submission" date="2022-06" db="EMBL/GenBank/DDBJ databases">
        <title>Ornithinimicrobium HY1793.</title>
        <authorList>
            <person name="Huang Y."/>
        </authorList>
    </citation>
    <scope>NUCLEOTIDE SEQUENCE</scope>
    <source>
        <strain evidence="7">HY1793</strain>
    </source>
</reference>
<evidence type="ECO:0000256" key="3">
    <source>
        <dbReference type="ARBA" id="ARBA00022563"/>
    </source>
</evidence>
<dbReference type="PROSITE" id="PS00859">
    <property type="entry name" value="GTP_CYCLOHYDROL_1_1"/>
    <property type="match status" value="1"/>
</dbReference>
<dbReference type="Gene3D" id="1.10.286.10">
    <property type="match status" value="1"/>
</dbReference>
<keyword evidence="5" id="KW-0342">GTP-binding</keyword>
<protein>
    <recommendedName>
        <fullName evidence="5">GTP cyclohydrolase 1</fullName>
        <ecNumber evidence="5">3.5.4.16</ecNumber>
    </recommendedName>
    <alternativeName>
        <fullName evidence="5">GTP cyclohydrolase I</fullName>
        <shortName evidence="5">GTP-CH-I</shortName>
    </alternativeName>
</protein>
<dbReference type="PROSITE" id="PS00860">
    <property type="entry name" value="GTP_CYCLOHYDROL_1_2"/>
    <property type="match status" value="1"/>
</dbReference>
<dbReference type="NCBIfam" id="NF006825">
    <property type="entry name" value="PRK09347.1-2"/>
    <property type="match status" value="1"/>
</dbReference>
<comment type="subunit">
    <text evidence="5">Homopolymer.</text>
</comment>
<evidence type="ECO:0000256" key="4">
    <source>
        <dbReference type="ARBA" id="ARBA00022801"/>
    </source>
</evidence>
<keyword evidence="3 5" id="KW-0554">One-carbon metabolism</keyword>
<comment type="pathway">
    <text evidence="2 5">Cofactor biosynthesis; 7,8-dihydroneopterin triphosphate biosynthesis; 7,8-dihydroneopterin triphosphate from GTP: step 1/1.</text>
</comment>
<evidence type="ECO:0000313" key="7">
    <source>
        <dbReference type="EMBL" id="USQ79597.1"/>
    </source>
</evidence>
<dbReference type="EC" id="3.5.4.16" evidence="5"/>
<dbReference type="PANTHER" id="PTHR11109">
    <property type="entry name" value="GTP CYCLOHYDROLASE I"/>
    <property type="match status" value="1"/>
</dbReference>
<name>A0ABY4YS57_9MICO</name>
<feature type="binding site" evidence="5">
    <location>
        <position position="148"/>
    </location>
    <ligand>
        <name>Zn(2+)</name>
        <dbReference type="ChEBI" id="CHEBI:29105"/>
    </ligand>
</feature>
<dbReference type="NCBIfam" id="TIGR00063">
    <property type="entry name" value="folE"/>
    <property type="match status" value="1"/>
</dbReference>
<proteinExistence type="inferred from homology"/>
<dbReference type="Pfam" id="PF01227">
    <property type="entry name" value="GTP_cyclohydroI"/>
    <property type="match status" value="1"/>
</dbReference>
<keyword evidence="5" id="KW-0862">Zinc</keyword>
<keyword evidence="5" id="KW-0479">Metal-binding</keyword>
<keyword evidence="5" id="KW-0547">Nucleotide-binding</keyword>
<dbReference type="Gene3D" id="3.30.1130.10">
    <property type="match status" value="1"/>
</dbReference>
<comment type="catalytic activity">
    <reaction evidence="1 5">
        <text>GTP + H2O = 7,8-dihydroneopterin 3'-triphosphate + formate + H(+)</text>
        <dbReference type="Rhea" id="RHEA:17473"/>
        <dbReference type="ChEBI" id="CHEBI:15377"/>
        <dbReference type="ChEBI" id="CHEBI:15378"/>
        <dbReference type="ChEBI" id="CHEBI:15740"/>
        <dbReference type="ChEBI" id="CHEBI:37565"/>
        <dbReference type="ChEBI" id="CHEBI:58462"/>
        <dbReference type="EC" id="3.5.4.16"/>
    </reaction>
</comment>
<sequence>MDLPRIEAAVREILIAVGEDPDREGLQETPARVARSYEEIFSGLTQDPETALSATFDVAHDEMVLVKDIAMYSTCEHHLVPFHGVAHVGYIPGVDGRVTGLSKLGRLVEVYARRPQVQERLTTQIAQALEEHLHPRGVIVVIEAEHLCMSMRGVRKPGATTITSAVRGQLTHPATRAEAMSLILADRGR</sequence>
<dbReference type="InterPro" id="IPR043134">
    <property type="entry name" value="GTP-CH-I_N"/>
</dbReference>
<dbReference type="NCBIfam" id="NF006826">
    <property type="entry name" value="PRK09347.1-3"/>
    <property type="match status" value="1"/>
</dbReference>
<feature type="domain" description="GTP cyclohydrolase I" evidence="6">
    <location>
        <begin position="6"/>
        <end position="183"/>
    </location>
</feature>
<dbReference type="InterPro" id="IPR043133">
    <property type="entry name" value="GTP-CH-I_C/QueF"/>
</dbReference>
<feature type="binding site" evidence="5">
    <location>
        <position position="75"/>
    </location>
    <ligand>
        <name>Zn(2+)</name>
        <dbReference type="ChEBI" id="CHEBI:29105"/>
    </ligand>
</feature>
<dbReference type="EMBL" id="CP099489">
    <property type="protein sequence ID" value="USQ79597.1"/>
    <property type="molecule type" value="Genomic_DNA"/>
</dbReference>
<feature type="binding site" evidence="5">
    <location>
        <position position="78"/>
    </location>
    <ligand>
        <name>Zn(2+)</name>
        <dbReference type="ChEBI" id="CHEBI:29105"/>
    </ligand>
</feature>
<dbReference type="InterPro" id="IPR001474">
    <property type="entry name" value="GTP_CycHdrlase_I"/>
</dbReference>
<dbReference type="HAMAP" id="MF_00223">
    <property type="entry name" value="FolE"/>
    <property type="match status" value="1"/>
</dbReference>
<dbReference type="GO" id="GO:0003934">
    <property type="term" value="F:GTP cyclohydrolase I activity"/>
    <property type="evidence" value="ECO:0007669"/>
    <property type="project" value="UniProtKB-EC"/>
</dbReference>
<accession>A0ABY4YS57</accession>
<evidence type="ECO:0000256" key="1">
    <source>
        <dbReference type="ARBA" id="ARBA00001052"/>
    </source>
</evidence>
<evidence type="ECO:0000256" key="5">
    <source>
        <dbReference type="HAMAP-Rule" id="MF_00223"/>
    </source>
</evidence>
<dbReference type="InterPro" id="IPR020602">
    <property type="entry name" value="GTP_CycHdrlase_I_dom"/>
</dbReference>
<keyword evidence="4 5" id="KW-0378">Hydrolase</keyword>
<dbReference type="RefSeq" id="WP_252592703.1">
    <property type="nucleotide sequence ID" value="NZ_CP099489.1"/>
</dbReference>
<evidence type="ECO:0000313" key="8">
    <source>
        <dbReference type="Proteomes" id="UP001056455"/>
    </source>
</evidence>
<dbReference type="PANTHER" id="PTHR11109:SF7">
    <property type="entry name" value="GTP CYCLOHYDROLASE 1"/>
    <property type="match status" value="1"/>
</dbReference>
<evidence type="ECO:0000256" key="2">
    <source>
        <dbReference type="ARBA" id="ARBA00005080"/>
    </source>
</evidence>
<keyword evidence="8" id="KW-1185">Reference proteome</keyword>
<comment type="similarity">
    <text evidence="5">Belongs to the GTP cyclohydrolase I family.</text>
</comment>